<sequence length="44" mass="4705">MARQDVATYLAQHPRMIGALFMASLLLMQTTPVLAGGPEVHIGP</sequence>
<reference evidence="2" key="1">
    <citation type="submission" date="2016-11" db="EMBL/GenBank/DDBJ databases">
        <authorList>
            <person name="Varghese N."/>
            <person name="Submissions S."/>
        </authorList>
    </citation>
    <scope>NUCLEOTIDE SEQUENCE [LARGE SCALE GENOMIC DNA]</scope>
    <source>
        <strain evidence="2">DX253</strain>
    </source>
</reference>
<accession>A0A1M6V7U6</accession>
<organism evidence="1 2">
    <name type="scientific">Haladaptatus paucihalophilus DX253</name>
    <dbReference type="NCBI Taxonomy" id="797209"/>
    <lineage>
        <taxon>Archaea</taxon>
        <taxon>Methanobacteriati</taxon>
        <taxon>Methanobacteriota</taxon>
        <taxon>Stenosarchaea group</taxon>
        <taxon>Halobacteria</taxon>
        <taxon>Halobacteriales</taxon>
        <taxon>Haladaptataceae</taxon>
        <taxon>Haladaptatus</taxon>
    </lineage>
</organism>
<gene>
    <name evidence="1" type="ORF">SAMN05444342_2138</name>
</gene>
<proteinExistence type="predicted"/>
<dbReference type="InterPro" id="IPR055926">
    <property type="entry name" value="DUF7503"/>
</dbReference>
<name>A0A1M6V7U6_HALPU</name>
<evidence type="ECO:0000313" key="1">
    <source>
        <dbReference type="EMBL" id="SHK77451.1"/>
    </source>
</evidence>
<evidence type="ECO:0000313" key="2">
    <source>
        <dbReference type="Proteomes" id="UP000184203"/>
    </source>
</evidence>
<dbReference type="Proteomes" id="UP000184203">
    <property type="component" value="Unassembled WGS sequence"/>
</dbReference>
<dbReference type="Pfam" id="PF24335">
    <property type="entry name" value="DUF7503"/>
    <property type="match status" value="1"/>
</dbReference>
<keyword evidence="2" id="KW-1185">Reference proteome</keyword>
<dbReference type="AlphaFoldDB" id="A0A1M6V7U6"/>
<protein>
    <submittedName>
        <fullName evidence="1">Uncharacterized protein</fullName>
    </submittedName>
</protein>
<dbReference type="EMBL" id="FRAN01000003">
    <property type="protein sequence ID" value="SHK77451.1"/>
    <property type="molecule type" value="Genomic_DNA"/>
</dbReference>